<sequence>MQIINESEIDFSRKIKEVKFGFWSLFPKEQTISDGAVTRELEPLLYSMLCYFITHHDRIISRQELIDNVWQQAYVDDNAINRAISELRKALKSEIQRGHILKTHYRKGYSFLLEIEVVYHPQKNPPTTEPLITTSASQPTAEKVDTDNSEKKPLATKDFSHPKQVKIKYLYVFTCLVIVLTFGVLFKYIYPLATITSDNKIEKKQSLVYSQEILAWEKGTVTIPKLSKNKQLLAYSFMPENGYKDALHIKDMATLKEYKITEHEANVFPVGWSENNDLFYQIFDRSNRCELWQVNLNKHISQAQHKKLFDCNTNNLISGEGINNQLLYTKYNYRNIANLSAIVSRDLTTGNEFQVTSPNIEILGDYFLKISKKKDKILFLRMQAKGSQIYIANIDGSNQSMLFDLDYIIGAVNWSADNAAIFWHAPNQKKLFTYELTSKKLTEEDVNTQYKLGKLYSTDIINKERLIYSTYFHDYNIAKLDLTSEKKELSEYSKTDIVERHVVPYHKSNESIYVVQQGGNSLWHYKDGIKKKIKDLPLYSGKLKTIAISPDDSQILVAWKDRLVIYQLSDFSIKKDVKLDGIIKTASWPLAEKVLLTYTESLKTNAWFYDLQTDNLIKLTNSQLISAQLINENELLFLNTEIQLIKKNIATSHSEPQINFAGQLELIWSANNEHVYYSFDKRIIYKKSLNNKTPAEEVFRLKHSDVEQLHIKSSESGDVLYMTTWKQKNNYLLDLTLKKTQ</sequence>
<feature type="compositionally biased region" description="Basic and acidic residues" evidence="3">
    <location>
        <begin position="142"/>
        <end position="155"/>
    </location>
</feature>
<dbReference type="Gene3D" id="1.10.10.10">
    <property type="entry name" value="Winged helix-like DNA-binding domain superfamily/Winged helix DNA-binding domain"/>
    <property type="match status" value="1"/>
</dbReference>
<dbReference type="Proteomes" id="UP000032568">
    <property type="component" value="Chromosome"/>
</dbReference>
<feature type="domain" description="OmpR/PhoB-type" evidence="5">
    <location>
        <begin position="15"/>
        <end position="113"/>
    </location>
</feature>
<evidence type="ECO:0000256" key="2">
    <source>
        <dbReference type="PROSITE-ProRule" id="PRU01091"/>
    </source>
</evidence>
<dbReference type="CDD" id="cd00383">
    <property type="entry name" value="trans_reg_C"/>
    <property type="match status" value="1"/>
</dbReference>
<evidence type="ECO:0000313" key="7">
    <source>
        <dbReference type="Proteomes" id="UP000032568"/>
    </source>
</evidence>
<dbReference type="EMBL" id="CP059735">
    <property type="protein sequence ID" value="WDD99172.1"/>
    <property type="molecule type" value="Genomic_DNA"/>
</dbReference>
<organism evidence="6 7">
    <name type="scientific">Thalassomonas actiniarum</name>
    <dbReference type="NCBI Taxonomy" id="485447"/>
    <lineage>
        <taxon>Bacteria</taxon>
        <taxon>Pseudomonadati</taxon>
        <taxon>Pseudomonadota</taxon>
        <taxon>Gammaproteobacteria</taxon>
        <taxon>Alteromonadales</taxon>
        <taxon>Colwelliaceae</taxon>
        <taxon>Thalassomonas</taxon>
    </lineage>
</organism>
<protein>
    <submittedName>
        <fullName evidence="6">Winged helix-turn-helix domain-containing protein</fullName>
    </submittedName>
</protein>
<keyword evidence="7" id="KW-1185">Reference proteome</keyword>
<name>A0AAF0C330_9GAMM</name>
<feature type="compositionally biased region" description="Polar residues" evidence="3">
    <location>
        <begin position="130"/>
        <end position="140"/>
    </location>
</feature>
<reference evidence="6 7" key="1">
    <citation type="journal article" date="2015" name="Genome Announc.">
        <title>Draft Genome Sequences of Marine Isolates of Thalassomonas viridans and Thalassomonas actiniarum.</title>
        <authorList>
            <person name="Olonade I."/>
            <person name="van Zyl L.J."/>
            <person name="Trindade M."/>
        </authorList>
    </citation>
    <scope>NUCLEOTIDE SEQUENCE [LARGE SCALE GENOMIC DNA]</scope>
    <source>
        <strain evidence="6 7">A5K-106</strain>
    </source>
</reference>
<keyword evidence="4" id="KW-0812">Transmembrane</keyword>
<dbReference type="InterPro" id="IPR001867">
    <property type="entry name" value="OmpR/PhoB-type_DNA-bd"/>
</dbReference>
<evidence type="ECO:0000259" key="5">
    <source>
        <dbReference type="PROSITE" id="PS51755"/>
    </source>
</evidence>
<dbReference type="Pfam" id="PF00486">
    <property type="entry name" value="Trans_reg_C"/>
    <property type="match status" value="1"/>
</dbReference>
<dbReference type="PANTHER" id="PTHR36842:SF1">
    <property type="entry name" value="PROTEIN TOLB"/>
    <property type="match status" value="1"/>
</dbReference>
<evidence type="ECO:0000256" key="1">
    <source>
        <dbReference type="ARBA" id="ARBA00023125"/>
    </source>
</evidence>
<dbReference type="Gene3D" id="2.120.10.30">
    <property type="entry name" value="TolB, C-terminal domain"/>
    <property type="match status" value="1"/>
</dbReference>
<dbReference type="SUPFAM" id="SSF82171">
    <property type="entry name" value="DPP6 N-terminal domain-like"/>
    <property type="match status" value="1"/>
</dbReference>
<evidence type="ECO:0000256" key="4">
    <source>
        <dbReference type="SAM" id="Phobius"/>
    </source>
</evidence>
<dbReference type="InterPro" id="IPR016032">
    <property type="entry name" value="Sig_transdc_resp-reg_C-effctor"/>
</dbReference>
<evidence type="ECO:0000313" key="6">
    <source>
        <dbReference type="EMBL" id="WDD99172.1"/>
    </source>
</evidence>
<dbReference type="SMART" id="SM00862">
    <property type="entry name" value="Trans_reg_C"/>
    <property type="match status" value="1"/>
</dbReference>
<keyword evidence="4" id="KW-0472">Membrane</keyword>
<dbReference type="PROSITE" id="PS51755">
    <property type="entry name" value="OMPR_PHOB"/>
    <property type="match status" value="1"/>
</dbReference>
<feature type="region of interest" description="Disordered" evidence="3">
    <location>
        <begin position="126"/>
        <end position="155"/>
    </location>
</feature>
<accession>A0AAF0C330</accession>
<dbReference type="PANTHER" id="PTHR36842">
    <property type="entry name" value="PROTEIN TOLB HOMOLOG"/>
    <property type="match status" value="1"/>
</dbReference>
<feature type="DNA-binding region" description="OmpR/PhoB-type" evidence="2">
    <location>
        <begin position="15"/>
        <end position="113"/>
    </location>
</feature>
<feature type="transmembrane region" description="Helical" evidence="4">
    <location>
        <begin position="169"/>
        <end position="190"/>
    </location>
</feature>
<dbReference type="AlphaFoldDB" id="A0AAF0C330"/>
<dbReference type="InterPro" id="IPR036388">
    <property type="entry name" value="WH-like_DNA-bd_sf"/>
</dbReference>
<evidence type="ECO:0000256" key="3">
    <source>
        <dbReference type="SAM" id="MobiDB-lite"/>
    </source>
</evidence>
<dbReference type="GO" id="GO:0003677">
    <property type="term" value="F:DNA binding"/>
    <property type="evidence" value="ECO:0007669"/>
    <property type="project" value="UniProtKB-UniRule"/>
</dbReference>
<dbReference type="GO" id="GO:0000160">
    <property type="term" value="P:phosphorelay signal transduction system"/>
    <property type="evidence" value="ECO:0007669"/>
    <property type="project" value="InterPro"/>
</dbReference>
<reference evidence="6 7" key="2">
    <citation type="journal article" date="2022" name="Mar. Drugs">
        <title>Bioassay-Guided Fractionation Leads to the Detection of Cholic Acid Generated by the Rare Thalassomonas sp.</title>
        <authorList>
            <person name="Pheiffer F."/>
            <person name="Schneider Y.K."/>
            <person name="Hansen E.H."/>
            <person name="Andersen J.H."/>
            <person name="Isaksson J."/>
            <person name="Busche T."/>
            <person name="R C."/>
            <person name="Kalinowski J."/>
            <person name="Zyl L.V."/>
            <person name="Trindade M."/>
        </authorList>
    </citation>
    <scope>NUCLEOTIDE SEQUENCE [LARGE SCALE GENOMIC DNA]</scope>
    <source>
        <strain evidence="6 7">A5K-106</strain>
    </source>
</reference>
<keyword evidence="4" id="KW-1133">Transmembrane helix</keyword>
<dbReference type="RefSeq" id="WP_044835228.1">
    <property type="nucleotide sequence ID" value="NZ_CP059735.1"/>
</dbReference>
<gene>
    <name evidence="6" type="ORF">SG35_000335</name>
</gene>
<proteinExistence type="predicted"/>
<dbReference type="SUPFAM" id="SSF46894">
    <property type="entry name" value="C-terminal effector domain of the bipartite response regulators"/>
    <property type="match status" value="1"/>
</dbReference>
<dbReference type="GO" id="GO:0006355">
    <property type="term" value="P:regulation of DNA-templated transcription"/>
    <property type="evidence" value="ECO:0007669"/>
    <property type="project" value="InterPro"/>
</dbReference>
<dbReference type="InterPro" id="IPR011042">
    <property type="entry name" value="6-blade_b-propeller_TolB-like"/>
</dbReference>
<keyword evidence="1 2" id="KW-0238">DNA-binding</keyword>
<dbReference type="KEGG" id="tact:SG35_000335"/>